<evidence type="ECO:0000256" key="2">
    <source>
        <dbReference type="ARBA" id="ARBA00014223"/>
    </source>
</evidence>
<comment type="subcellular location">
    <subcellularLocation>
        <location evidence="1">Cytoplasm</location>
    </subcellularLocation>
</comment>
<evidence type="ECO:0000256" key="4">
    <source>
        <dbReference type="ARBA" id="ARBA00022614"/>
    </source>
</evidence>
<sequence>MGGSLINLQSLDISFNQLRSVEPDLLKLVNLKALYLHGNCIQSMSSVERLRKLPKLMSLTLNGNPVESNKGYRPHVIAALTPNGLRKLDHSTITNEEIAGAAAWYKGHLQRLKEHKERMDDMRAANMD</sequence>
<gene>
    <name evidence="6" type="ORF">SACU0126_LOCUS21189</name>
</gene>
<dbReference type="PANTHER" id="PTHR46545">
    <property type="entry name" value="LEUCINE-RICH REPEAT-CONTAINING PROTEIN 51"/>
    <property type="match status" value="1"/>
</dbReference>
<dbReference type="AlphaFoldDB" id="A0A7S3WQU2"/>
<dbReference type="InterPro" id="IPR001611">
    <property type="entry name" value="Leu-rich_rpt"/>
</dbReference>
<keyword evidence="4" id="KW-0433">Leucine-rich repeat</keyword>
<protein>
    <recommendedName>
        <fullName evidence="2">Leucine-rich repeat-containing protein 51</fullName>
    </recommendedName>
</protein>
<organism evidence="6">
    <name type="scientific">Strombidinopsis acuminata</name>
    <dbReference type="NCBI Taxonomy" id="141414"/>
    <lineage>
        <taxon>Eukaryota</taxon>
        <taxon>Sar</taxon>
        <taxon>Alveolata</taxon>
        <taxon>Ciliophora</taxon>
        <taxon>Intramacronucleata</taxon>
        <taxon>Spirotrichea</taxon>
        <taxon>Choreotrichia</taxon>
        <taxon>Choreotrichida</taxon>
        <taxon>Strombidinopsidae</taxon>
        <taxon>Strombidinopsis</taxon>
    </lineage>
</organism>
<keyword evidence="3" id="KW-0963">Cytoplasm</keyword>
<dbReference type="EMBL" id="HBIQ01066433">
    <property type="protein sequence ID" value="CAE0571907.1"/>
    <property type="molecule type" value="Transcribed_RNA"/>
</dbReference>
<dbReference type="SUPFAM" id="SSF52058">
    <property type="entry name" value="L domain-like"/>
    <property type="match status" value="1"/>
</dbReference>
<evidence type="ECO:0000256" key="5">
    <source>
        <dbReference type="ARBA" id="ARBA00022737"/>
    </source>
</evidence>
<name>A0A7S3WQU2_9SPIT</name>
<dbReference type="PROSITE" id="PS51450">
    <property type="entry name" value="LRR"/>
    <property type="match status" value="2"/>
</dbReference>
<dbReference type="Gene3D" id="3.80.10.10">
    <property type="entry name" value="Ribonuclease Inhibitor"/>
    <property type="match status" value="1"/>
</dbReference>
<dbReference type="Pfam" id="PF13855">
    <property type="entry name" value="LRR_8"/>
    <property type="match status" value="1"/>
</dbReference>
<dbReference type="InterPro" id="IPR032675">
    <property type="entry name" value="LRR_dom_sf"/>
</dbReference>
<dbReference type="GO" id="GO:0005737">
    <property type="term" value="C:cytoplasm"/>
    <property type="evidence" value="ECO:0007669"/>
    <property type="project" value="UniProtKB-SubCell"/>
</dbReference>
<reference evidence="6" key="1">
    <citation type="submission" date="2021-01" db="EMBL/GenBank/DDBJ databases">
        <authorList>
            <person name="Corre E."/>
            <person name="Pelletier E."/>
            <person name="Niang G."/>
            <person name="Scheremetjew M."/>
            <person name="Finn R."/>
            <person name="Kale V."/>
            <person name="Holt S."/>
            <person name="Cochrane G."/>
            <person name="Meng A."/>
            <person name="Brown T."/>
            <person name="Cohen L."/>
        </authorList>
    </citation>
    <scope>NUCLEOTIDE SEQUENCE</scope>
    <source>
        <strain evidence="6">SPMC142</strain>
    </source>
</reference>
<proteinExistence type="predicted"/>
<dbReference type="PANTHER" id="PTHR46545:SF1">
    <property type="entry name" value="LEUCINE-RICH REPEAT-CONTAINING PROTEIN 51"/>
    <property type="match status" value="1"/>
</dbReference>
<keyword evidence="5" id="KW-0677">Repeat</keyword>
<evidence type="ECO:0000256" key="3">
    <source>
        <dbReference type="ARBA" id="ARBA00022490"/>
    </source>
</evidence>
<evidence type="ECO:0000256" key="1">
    <source>
        <dbReference type="ARBA" id="ARBA00004496"/>
    </source>
</evidence>
<accession>A0A7S3WQU2</accession>
<evidence type="ECO:0000313" key="6">
    <source>
        <dbReference type="EMBL" id="CAE0571907.1"/>
    </source>
</evidence>